<feature type="compositionally biased region" description="Basic and acidic residues" evidence="1">
    <location>
        <begin position="112"/>
        <end position="126"/>
    </location>
</feature>
<gene>
    <name evidence="2" type="ORF">M409DRAFT_17579</name>
</gene>
<name>A0A6A6CYT8_ZASCE</name>
<reference evidence="2" key="1">
    <citation type="journal article" date="2020" name="Stud. Mycol.">
        <title>101 Dothideomycetes genomes: a test case for predicting lifestyles and emergence of pathogens.</title>
        <authorList>
            <person name="Haridas S."/>
            <person name="Albert R."/>
            <person name="Binder M."/>
            <person name="Bloem J."/>
            <person name="Labutti K."/>
            <person name="Salamov A."/>
            <person name="Andreopoulos B."/>
            <person name="Baker S."/>
            <person name="Barry K."/>
            <person name="Bills G."/>
            <person name="Bluhm B."/>
            <person name="Cannon C."/>
            <person name="Castanera R."/>
            <person name="Culley D."/>
            <person name="Daum C."/>
            <person name="Ezra D."/>
            <person name="Gonzalez J."/>
            <person name="Henrissat B."/>
            <person name="Kuo A."/>
            <person name="Liang C."/>
            <person name="Lipzen A."/>
            <person name="Lutzoni F."/>
            <person name="Magnuson J."/>
            <person name="Mondo S."/>
            <person name="Nolan M."/>
            <person name="Ohm R."/>
            <person name="Pangilinan J."/>
            <person name="Park H.-J."/>
            <person name="Ramirez L."/>
            <person name="Alfaro M."/>
            <person name="Sun H."/>
            <person name="Tritt A."/>
            <person name="Yoshinaga Y."/>
            <person name="Zwiers L.-H."/>
            <person name="Turgeon B."/>
            <person name="Goodwin S."/>
            <person name="Spatafora J."/>
            <person name="Crous P."/>
            <person name="Grigoriev I."/>
        </authorList>
    </citation>
    <scope>NUCLEOTIDE SEQUENCE</scope>
    <source>
        <strain evidence="2">ATCC 36951</strain>
    </source>
</reference>
<evidence type="ECO:0000313" key="3">
    <source>
        <dbReference type="Proteomes" id="UP000799537"/>
    </source>
</evidence>
<organism evidence="2 3">
    <name type="scientific">Zasmidium cellare ATCC 36951</name>
    <dbReference type="NCBI Taxonomy" id="1080233"/>
    <lineage>
        <taxon>Eukaryota</taxon>
        <taxon>Fungi</taxon>
        <taxon>Dikarya</taxon>
        <taxon>Ascomycota</taxon>
        <taxon>Pezizomycotina</taxon>
        <taxon>Dothideomycetes</taxon>
        <taxon>Dothideomycetidae</taxon>
        <taxon>Mycosphaerellales</taxon>
        <taxon>Mycosphaerellaceae</taxon>
        <taxon>Zasmidium</taxon>
    </lineage>
</organism>
<proteinExistence type="predicted"/>
<sequence>MAPPVSRETVKTQLQCDERTLRQLVKNVTAKMDNLKLLKKPAKDKLEKKEWRLASKTALAQVFRSTDYDDLRTRRTARVDKYLVWCASRGRTKGDSAYASVESESDESSSGEDWRVERNKDDPERTARRKASAGLKKAKEGKGEKKHAVDRKFFSSDENGVTEEMYDIATDLYDEDSEA</sequence>
<evidence type="ECO:0000256" key="1">
    <source>
        <dbReference type="SAM" id="MobiDB-lite"/>
    </source>
</evidence>
<accession>A0A6A6CYT8</accession>
<evidence type="ECO:0000313" key="2">
    <source>
        <dbReference type="EMBL" id="KAF2172344.1"/>
    </source>
</evidence>
<keyword evidence="3" id="KW-1185">Reference proteome</keyword>
<dbReference type="AlphaFoldDB" id="A0A6A6CYT8"/>
<feature type="compositionally biased region" description="Basic and acidic residues" evidence="1">
    <location>
        <begin position="137"/>
        <end position="151"/>
    </location>
</feature>
<dbReference type="GeneID" id="54557390"/>
<protein>
    <submittedName>
        <fullName evidence="2">Uncharacterized protein</fullName>
    </submittedName>
</protein>
<dbReference type="Proteomes" id="UP000799537">
    <property type="component" value="Unassembled WGS sequence"/>
</dbReference>
<feature type="region of interest" description="Disordered" evidence="1">
    <location>
        <begin position="92"/>
        <end position="151"/>
    </location>
</feature>
<dbReference type="RefSeq" id="XP_033673233.1">
    <property type="nucleotide sequence ID" value="XM_033804118.1"/>
</dbReference>
<dbReference type="EMBL" id="ML993581">
    <property type="protein sequence ID" value="KAF2172344.1"/>
    <property type="molecule type" value="Genomic_DNA"/>
</dbReference>